<dbReference type="InterPro" id="IPR001851">
    <property type="entry name" value="ABC_transp_permease"/>
</dbReference>
<evidence type="ECO:0000256" key="6">
    <source>
        <dbReference type="ARBA" id="ARBA00022692"/>
    </source>
</evidence>
<comment type="caution">
    <text evidence="13">The sequence shown here is derived from an EMBL/GenBank/DDBJ whole genome shotgun (WGS) entry which is preliminary data.</text>
</comment>
<dbReference type="EMBL" id="RJJQ01000016">
    <property type="protein sequence ID" value="RNI20493.1"/>
    <property type="molecule type" value="Genomic_DNA"/>
</dbReference>
<evidence type="ECO:0000256" key="9">
    <source>
        <dbReference type="ARBA" id="ARBA00035611"/>
    </source>
</evidence>
<reference evidence="13 14" key="1">
    <citation type="submission" date="2018-11" db="EMBL/GenBank/DDBJ databases">
        <title>Draft genome of Simplicispira Flexivirga sp. BO-16.</title>
        <authorList>
            <person name="Im W.T."/>
        </authorList>
    </citation>
    <scope>NUCLEOTIDE SEQUENCE [LARGE SCALE GENOMIC DNA]</scope>
    <source>
        <strain evidence="13 14">BO-16</strain>
    </source>
</reference>
<dbReference type="Proteomes" id="UP000271678">
    <property type="component" value="Unassembled WGS sequence"/>
</dbReference>
<gene>
    <name evidence="13" type="ORF">EFY87_14800</name>
</gene>
<evidence type="ECO:0000256" key="1">
    <source>
        <dbReference type="ARBA" id="ARBA00004651"/>
    </source>
</evidence>
<keyword evidence="14" id="KW-1185">Reference proteome</keyword>
<feature type="transmembrane region" description="Helical" evidence="12">
    <location>
        <begin position="400"/>
        <end position="419"/>
    </location>
</feature>
<dbReference type="GO" id="GO:0005886">
    <property type="term" value="C:plasma membrane"/>
    <property type="evidence" value="ECO:0007669"/>
    <property type="project" value="UniProtKB-SubCell"/>
</dbReference>
<evidence type="ECO:0000256" key="11">
    <source>
        <dbReference type="SAM" id="MobiDB-lite"/>
    </source>
</evidence>
<evidence type="ECO:0000256" key="12">
    <source>
        <dbReference type="SAM" id="Phobius"/>
    </source>
</evidence>
<organism evidence="13 14">
    <name type="scientific">Flexivirga caeni</name>
    <dbReference type="NCBI Taxonomy" id="2294115"/>
    <lineage>
        <taxon>Bacteria</taxon>
        <taxon>Bacillati</taxon>
        <taxon>Actinomycetota</taxon>
        <taxon>Actinomycetes</taxon>
        <taxon>Micrococcales</taxon>
        <taxon>Dermacoccaceae</taxon>
        <taxon>Flexivirga</taxon>
    </lineage>
</organism>
<keyword evidence="2" id="KW-0813">Transport</keyword>
<feature type="transmembrane region" description="Helical" evidence="12">
    <location>
        <begin position="425"/>
        <end position="444"/>
    </location>
</feature>
<evidence type="ECO:0000256" key="3">
    <source>
        <dbReference type="ARBA" id="ARBA00022475"/>
    </source>
</evidence>
<evidence type="ECO:0000256" key="7">
    <source>
        <dbReference type="ARBA" id="ARBA00022989"/>
    </source>
</evidence>
<dbReference type="PANTHER" id="PTHR32196:SF32">
    <property type="entry name" value="XYLOSE TRANSPORT SYSTEM PERMEASE PROTEIN XYLH"/>
    <property type="match status" value="1"/>
</dbReference>
<name>A0A3M9M6I4_9MICO</name>
<comment type="function">
    <text evidence="9">Part of the binding-protein-dependent transport system for D-xylose. Probably responsible for the translocation of the substrate across the membrane.</text>
</comment>
<feature type="compositionally biased region" description="Low complexity" evidence="11">
    <location>
        <begin position="9"/>
        <end position="21"/>
    </location>
</feature>
<evidence type="ECO:0000256" key="8">
    <source>
        <dbReference type="ARBA" id="ARBA00023136"/>
    </source>
</evidence>
<evidence type="ECO:0000313" key="13">
    <source>
        <dbReference type="EMBL" id="RNI20493.1"/>
    </source>
</evidence>
<dbReference type="AlphaFoldDB" id="A0A3M9M6I4"/>
<evidence type="ECO:0000313" key="14">
    <source>
        <dbReference type="Proteomes" id="UP000271678"/>
    </source>
</evidence>
<feature type="transmembrane region" description="Helical" evidence="12">
    <location>
        <begin position="341"/>
        <end position="361"/>
    </location>
</feature>
<protein>
    <recommendedName>
        <fullName evidence="10">Xylose transport system permease protein XylH</fullName>
    </recommendedName>
</protein>
<keyword evidence="4" id="KW-0997">Cell inner membrane</keyword>
<feature type="transmembrane region" description="Helical" evidence="12">
    <location>
        <begin position="238"/>
        <end position="260"/>
    </location>
</feature>
<feature type="transmembrane region" description="Helical" evidence="12">
    <location>
        <begin position="373"/>
        <end position="393"/>
    </location>
</feature>
<comment type="subcellular location">
    <subcellularLocation>
        <location evidence="1">Cell membrane</location>
        <topology evidence="1">Multi-pass membrane protein</topology>
    </subcellularLocation>
</comment>
<feature type="transmembrane region" description="Helical" evidence="12">
    <location>
        <begin position="205"/>
        <end position="226"/>
    </location>
</feature>
<dbReference type="CDD" id="cd06579">
    <property type="entry name" value="TM_PBP1_transp_AraH_like"/>
    <property type="match status" value="1"/>
</dbReference>
<dbReference type="GO" id="GO:0022857">
    <property type="term" value="F:transmembrane transporter activity"/>
    <property type="evidence" value="ECO:0007669"/>
    <property type="project" value="InterPro"/>
</dbReference>
<feature type="transmembrane region" description="Helical" evidence="12">
    <location>
        <begin position="157"/>
        <end position="178"/>
    </location>
</feature>
<keyword evidence="3" id="KW-1003">Cell membrane</keyword>
<dbReference type="Pfam" id="PF02653">
    <property type="entry name" value="BPD_transp_2"/>
    <property type="match status" value="2"/>
</dbReference>
<accession>A0A3M9M6I4</accession>
<feature type="transmembrane region" description="Helical" evidence="12">
    <location>
        <begin position="53"/>
        <end position="73"/>
    </location>
</feature>
<keyword evidence="7 12" id="KW-1133">Transmembrane helix</keyword>
<evidence type="ECO:0000256" key="5">
    <source>
        <dbReference type="ARBA" id="ARBA00022597"/>
    </source>
</evidence>
<feature type="transmembrane region" description="Helical" evidence="12">
    <location>
        <begin position="287"/>
        <end position="312"/>
    </location>
</feature>
<keyword evidence="6 12" id="KW-0812">Transmembrane</keyword>
<keyword evidence="5" id="KW-0762">Sugar transport</keyword>
<evidence type="ECO:0000256" key="4">
    <source>
        <dbReference type="ARBA" id="ARBA00022519"/>
    </source>
</evidence>
<evidence type="ECO:0000256" key="2">
    <source>
        <dbReference type="ARBA" id="ARBA00022448"/>
    </source>
</evidence>
<dbReference type="OrthoDB" id="3468954at2"/>
<feature type="transmembrane region" description="Helical" evidence="12">
    <location>
        <begin position="130"/>
        <end position="150"/>
    </location>
</feature>
<feature type="transmembrane region" description="Helical" evidence="12">
    <location>
        <begin position="79"/>
        <end position="102"/>
    </location>
</feature>
<evidence type="ECO:0000256" key="10">
    <source>
        <dbReference type="ARBA" id="ARBA00035686"/>
    </source>
</evidence>
<feature type="region of interest" description="Disordered" evidence="11">
    <location>
        <begin position="1"/>
        <end position="21"/>
    </location>
</feature>
<sequence>MTPEFAKPATAAEAETASDDTAAAATTLPTGSSVGAYLHNYWQRIRGGDMGSLPAVAALVVLFLVFSVAESGFFTKANFASLITQAAPGILLAMGLVFVLLLGEIDLSAGTTSGVGGAVVAVLLMKNWPWPLAVLLALVVGAAIGLLIGWMRTFLRVPSFVSTLALFLGLQGVVQIVVNSAGTQGNVSLNSEALVALENSNMPQWAGWLMAAIVIVGYAAQKLLAVNARRRRELPTEPVLVTASKVGGIAIVAIVFTLVLNLNRAVNAGGGTKIVQKDGKLVSEKVAAAYLGGVPWVVPVILVLVVVLGFVLSRTRYGRHVYAVGGSDEAARRAGIRVNTVRISVFVICSMLAVVSGVVLASQTAVNASQGGGNTLLLAVGAAVVGGTSLFGGKGKITDAVVGGAVVAVIINGMADLLQGKNNSAWQWIVTGLVLLLAATVDAVSRRRAGSTGVG</sequence>
<dbReference type="RefSeq" id="WP_123272250.1">
    <property type="nucleotide sequence ID" value="NZ_RJJQ01000016.1"/>
</dbReference>
<dbReference type="PANTHER" id="PTHR32196">
    <property type="entry name" value="ABC TRANSPORTER PERMEASE PROTEIN YPHD-RELATED-RELATED"/>
    <property type="match status" value="1"/>
</dbReference>
<keyword evidence="8 12" id="KW-0472">Membrane</keyword>
<proteinExistence type="predicted"/>